<evidence type="ECO:0000259" key="1">
    <source>
        <dbReference type="Pfam" id="PF12867"/>
    </source>
</evidence>
<dbReference type="InterPro" id="IPR024775">
    <property type="entry name" value="DinB-like"/>
</dbReference>
<evidence type="ECO:0000313" key="2">
    <source>
        <dbReference type="EMBL" id="SIS38385.1"/>
    </source>
</evidence>
<proteinExistence type="predicted"/>
<dbReference type="Pfam" id="PF12867">
    <property type="entry name" value="DinB_2"/>
    <property type="match status" value="1"/>
</dbReference>
<keyword evidence="3" id="KW-1185">Reference proteome</keyword>
<dbReference type="AlphaFoldDB" id="A0A1N7IMT4"/>
<dbReference type="Gene3D" id="1.20.120.450">
    <property type="entry name" value="dinb family like domain"/>
    <property type="match status" value="1"/>
</dbReference>
<dbReference type="Proteomes" id="UP000186795">
    <property type="component" value="Unassembled WGS sequence"/>
</dbReference>
<protein>
    <submittedName>
        <fullName evidence="2">DinB superfamily protein</fullName>
    </submittedName>
</protein>
<gene>
    <name evidence="2" type="ORF">SAMN05421790_101121</name>
</gene>
<sequence>MEQFLVAQMEMFRGRLHPFLESVSEETADQMPEGFNNTIRWNAGHILTTADGFFGLNMLPENYKALFWAGTKPADWTGDVPSLEKLDSQLREQEAHMKEKISNQFAEKLPQPIQFPNGFQIHTVGEVAAFCTTHEGIHMGYMNALKRVIEGKQ</sequence>
<feature type="domain" description="DinB-like" evidence="1">
    <location>
        <begin position="9"/>
        <end position="142"/>
    </location>
</feature>
<dbReference type="SUPFAM" id="SSF109854">
    <property type="entry name" value="DinB/YfiT-like putative metalloenzymes"/>
    <property type="match status" value="1"/>
</dbReference>
<dbReference type="EMBL" id="FTOD01000001">
    <property type="protein sequence ID" value="SIS38385.1"/>
    <property type="molecule type" value="Genomic_DNA"/>
</dbReference>
<accession>A0A1N7IMT4</accession>
<dbReference type="InterPro" id="IPR034660">
    <property type="entry name" value="DinB/YfiT-like"/>
</dbReference>
<dbReference type="OrthoDB" id="4295522at2"/>
<reference evidence="3" key="1">
    <citation type="submission" date="2017-01" db="EMBL/GenBank/DDBJ databases">
        <authorList>
            <person name="Varghese N."/>
            <person name="Submissions S."/>
        </authorList>
    </citation>
    <scope>NUCLEOTIDE SEQUENCE [LARGE SCALE GENOMIC DNA]</scope>
    <source>
        <strain evidence="3">DSM 45196</strain>
    </source>
</reference>
<evidence type="ECO:0000313" key="3">
    <source>
        <dbReference type="Proteomes" id="UP000186795"/>
    </source>
</evidence>
<organism evidence="2 3">
    <name type="scientific">Kroppenstedtia eburnea</name>
    <dbReference type="NCBI Taxonomy" id="714067"/>
    <lineage>
        <taxon>Bacteria</taxon>
        <taxon>Bacillati</taxon>
        <taxon>Bacillota</taxon>
        <taxon>Bacilli</taxon>
        <taxon>Bacillales</taxon>
        <taxon>Thermoactinomycetaceae</taxon>
        <taxon>Kroppenstedtia</taxon>
    </lineage>
</organism>
<dbReference type="RefSeq" id="WP_052528595.1">
    <property type="nucleotide sequence ID" value="NZ_CP048103.1"/>
</dbReference>
<name>A0A1N7IMT4_9BACL</name>